<keyword evidence="2" id="KW-1185">Reference proteome</keyword>
<gene>
    <name evidence="1" type="ORF">DFQ12_2642</name>
</gene>
<comment type="caution">
    <text evidence="1">The sequence shown here is derived from an EMBL/GenBank/DDBJ whole genome shotgun (WGS) entry which is preliminary data.</text>
</comment>
<organism evidence="1 2">
    <name type="scientific">Sphingobacterium detergens</name>
    <dbReference type="NCBI Taxonomy" id="1145106"/>
    <lineage>
        <taxon>Bacteria</taxon>
        <taxon>Pseudomonadati</taxon>
        <taxon>Bacteroidota</taxon>
        <taxon>Sphingobacteriia</taxon>
        <taxon>Sphingobacteriales</taxon>
        <taxon>Sphingobacteriaceae</taxon>
        <taxon>Sphingobacterium</taxon>
    </lineage>
</organism>
<accession>A0A420B6J3</accession>
<dbReference type="AlphaFoldDB" id="A0A420B6J3"/>
<proteinExistence type="predicted"/>
<dbReference type="OrthoDB" id="772390at2"/>
<dbReference type="EMBL" id="RAPY01000002">
    <property type="protein sequence ID" value="RKE52406.1"/>
    <property type="molecule type" value="Genomic_DNA"/>
</dbReference>
<reference evidence="1 2" key="1">
    <citation type="submission" date="2018-09" db="EMBL/GenBank/DDBJ databases">
        <title>Genomic Encyclopedia of Type Strains, Phase III (KMG-III): the genomes of soil and plant-associated and newly described type strains.</title>
        <authorList>
            <person name="Whitman W."/>
        </authorList>
    </citation>
    <scope>NUCLEOTIDE SEQUENCE [LARGE SCALE GENOMIC DNA]</scope>
    <source>
        <strain evidence="1 2">CECT 7938</strain>
    </source>
</reference>
<dbReference type="RefSeq" id="WP_120259448.1">
    <property type="nucleotide sequence ID" value="NZ_RAPY01000002.1"/>
</dbReference>
<evidence type="ECO:0000313" key="1">
    <source>
        <dbReference type="EMBL" id="RKE52406.1"/>
    </source>
</evidence>
<sequence>MLDFYIIEDDQATPNYPEEFGLQFVGGIDYGTFTNLQSKGIIDQRFDYYSDFRLNTVLVKQIQEKILQKELQADTDVIMLIQFFNIANEKESGLIAYGD</sequence>
<dbReference type="Proteomes" id="UP000286246">
    <property type="component" value="Unassembled WGS sequence"/>
</dbReference>
<protein>
    <submittedName>
        <fullName evidence="1">Uncharacterized protein</fullName>
    </submittedName>
</protein>
<name>A0A420B6J3_SPHD1</name>
<evidence type="ECO:0000313" key="2">
    <source>
        <dbReference type="Proteomes" id="UP000286246"/>
    </source>
</evidence>